<dbReference type="AlphaFoldDB" id="A0A8H6Y6R2"/>
<dbReference type="Proteomes" id="UP000620124">
    <property type="component" value="Unassembled WGS sequence"/>
</dbReference>
<keyword evidence="3" id="KW-1185">Reference proteome</keyword>
<dbReference type="EMBL" id="JACAZI010000008">
    <property type="protein sequence ID" value="KAF7354278.1"/>
    <property type="molecule type" value="Genomic_DNA"/>
</dbReference>
<evidence type="ECO:0000256" key="1">
    <source>
        <dbReference type="SAM" id="MobiDB-lite"/>
    </source>
</evidence>
<name>A0A8H6Y6R2_9AGAR</name>
<accession>A0A8H6Y6R2</accession>
<gene>
    <name evidence="2" type="ORF">MVEN_01115900</name>
</gene>
<evidence type="ECO:0000313" key="3">
    <source>
        <dbReference type="Proteomes" id="UP000620124"/>
    </source>
</evidence>
<proteinExistence type="predicted"/>
<dbReference type="OrthoDB" id="2962003at2759"/>
<sequence length="195" mass="19912">MTLAMQPMGTASDGSATTYLYQVLNPAEVITTDENGFVTKTTPSATPRTIVASASGWHEAFGTTGAISCGLVGSTFGQCMNEAISTTTLANSGAPTPVVVPISAILTQISILSVPTSPAASQSRTSPSPSATNSLGSPTKMPAIGAIVGGVVGALLLIPRTSPRNPTRQWWLMASIPPPMIANTSKALNTAQRQV</sequence>
<reference evidence="2" key="1">
    <citation type="submission" date="2020-05" db="EMBL/GenBank/DDBJ databases">
        <title>Mycena genomes resolve the evolution of fungal bioluminescence.</title>
        <authorList>
            <person name="Tsai I.J."/>
        </authorList>
    </citation>
    <scope>NUCLEOTIDE SEQUENCE</scope>
    <source>
        <strain evidence="2">CCC161011</strain>
    </source>
</reference>
<comment type="caution">
    <text evidence="2">The sequence shown here is derived from an EMBL/GenBank/DDBJ whole genome shotgun (WGS) entry which is preliminary data.</text>
</comment>
<organism evidence="2 3">
    <name type="scientific">Mycena venus</name>
    <dbReference type="NCBI Taxonomy" id="2733690"/>
    <lineage>
        <taxon>Eukaryota</taxon>
        <taxon>Fungi</taxon>
        <taxon>Dikarya</taxon>
        <taxon>Basidiomycota</taxon>
        <taxon>Agaricomycotina</taxon>
        <taxon>Agaricomycetes</taxon>
        <taxon>Agaricomycetidae</taxon>
        <taxon>Agaricales</taxon>
        <taxon>Marasmiineae</taxon>
        <taxon>Mycenaceae</taxon>
        <taxon>Mycena</taxon>
    </lineage>
</organism>
<protein>
    <submittedName>
        <fullName evidence="2">Uncharacterized protein</fullName>
    </submittedName>
</protein>
<evidence type="ECO:0000313" key="2">
    <source>
        <dbReference type="EMBL" id="KAF7354278.1"/>
    </source>
</evidence>
<feature type="region of interest" description="Disordered" evidence="1">
    <location>
        <begin position="117"/>
        <end position="137"/>
    </location>
</feature>